<sequence length="68" mass="7596">MSGNGQMRQCTEEEKLEMRTAMVQASKMFCRDRNGEHVLCPEQVEQLKKSSRFIPEDCQGAGCDGTGP</sequence>
<dbReference type="Proteomes" id="UP000009026">
    <property type="component" value="Chromosome"/>
</dbReference>
<accession>A0A0H4X078</accession>
<evidence type="ECO:0000313" key="2">
    <source>
        <dbReference type="Proteomes" id="UP000009026"/>
    </source>
</evidence>
<keyword evidence="2" id="KW-1185">Reference proteome</keyword>
<evidence type="ECO:0000313" key="1">
    <source>
        <dbReference type="EMBL" id="AKQ67278.1"/>
    </source>
</evidence>
<dbReference type="PATRIC" id="fig|1297742.4.peg.4233"/>
<reference evidence="1 2" key="1">
    <citation type="journal article" date="2016" name="PLoS ONE">
        <title>Complete Genome Sequence and Comparative Genomics of a Novel Myxobacterium Myxococcus hansupus.</title>
        <authorList>
            <person name="Sharma G."/>
            <person name="Narwani T."/>
            <person name="Subramanian S."/>
        </authorList>
    </citation>
    <scope>NUCLEOTIDE SEQUENCE [LARGE SCALE GENOMIC DNA]</scope>
    <source>
        <strain evidence="2">mixupus</strain>
    </source>
</reference>
<name>A0A0H4X078_9BACT</name>
<dbReference type="EMBL" id="CP012109">
    <property type="protein sequence ID" value="AKQ67278.1"/>
    <property type="molecule type" value="Genomic_DNA"/>
</dbReference>
<dbReference type="KEGG" id="mym:A176_004190"/>
<protein>
    <submittedName>
        <fullName evidence="1">Uncharacterized protein</fullName>
    </submittedName>
</protein>
<dbReference type="AlphaFoldDB" id="A0A0H4X078"/>
<proteinExistence type="predicted"/>
<organism evidence="1 2">
    <name type="scientific">Pseudomyxococcus hansupus</name>
    <dbReference type="NCBI Taxonomy" id="1297742"/>
    <lineage>
        <taxon>Bacteria</taxon>
        <taxon>Pseudomonadati</taxon>
        <taxon>Myxococcota</taxon>
        <taxon>Myxococcia</taxon>
        <taxon>Myxococcales</taxon>
        <taxon>Cystobacterineae</taxon>
        <taxon>Myxococcaceae</taxon>
        <taxon>Pseudomyxococcus</taxon>
    </lineage>
</organism>
<gene>
    <name evidence="1" type="ORF">A176_004190</name>
</gene>
<dbReference type="STRING" id="1297742.A176_004190"/>